<accession>A0A8S5MV25</accession>
<proteinExistence type="predicted"/>
<name>A0A8S5MV25_9CAUD</name>
<evidence type="ECO:0000313" key="1">
    <source>
        <dbReference type="EMBL" id="DAD86206.1"/>
    </source>
</evidence>
<protein>
    <submittedName>
        <fullName evidence="1">Uncharacterized protein</fullName>
    </submittedName>
</protein>
<organism evidence="1">
    <name type="scientific">Caudovirales sp. ctUL28</name>
    <dbReference type="NCBI Taxonomy" id="2826778"/>
    <lineage>
        <taxon>Viruses</taxon>
        <taxon>Duplodnaviria</taxon>
        <taxon>Heunggongvirae</taxon>
        <taxon>Uroviricota</taxon>
        <taxon>Caudoviricetes</taxon>
    </lineage>
</organism>
<dbReference type="EMBL" id="BK014996">
    <property type="protein sequence ID" value="DAD86206.1"/>
    <property type="molecule type" value="Genomic_DNA"/>
</dbReference>
<sequence>MTSEEIRGVARAKELTRISQKALDEVEAALVRGFTKEDHEARVRAKYYFEAYKSIGVLTKTDWMYLVLRVLKSTVTSPPAGSKYR</sequence>
<reference evidence="1" key="1">
    <citation type="journal article" date="2021" name="Proc. Natl. Acad. Sci. U.S.A.">
        <title>A Catalog of Tens of Thousands of Viruses from Human Metagenomes Reveals Hidden Associations with Chronic Diseases.</title>
        <authorList>
            <person name="Tisza M.J."/>
            <person name="Buck C.B."/>
        </authorList>
    </citation>
    <scope>NUCLEOTIDE SEQUENCE</scope>
    <source>
        <strain evidence="1">CtUL28</strain>
    </source>
</reference>